<dbReference type="EMBL" id="KN832892">
    <property type="protein sequence ID" value="KIM93929.1"/>
    <property type="molecule type" value="Genomic_DNA"/>
</dbReference>
<dbReference type="PANTHER" id="PTHR37534:SF26">
    <property type="entry name" value="TRANSCRIPTION FACTOR, PUTATIVE-RELATED"/>
    <property type="match status" value="1"/>
</dbReference>
<organism evidence="3 4">
    <name type="scientific">Oidiodendron maius (strain Zn)</name>
    <dbReference type="NCBI Taxonomy" id="913774"/>
    <lineage>
        <taxon>Eukaryota</taxon>
        <taxon>Fungi</taxon>
        <taxon>Dikarya</taxon>
        <taxon>Ascomycota</taxon>
        <taxon>Pezizomycotina</taxon>
        <taxon>Leotiomycetes</taxon>
        <taxon>Leotiomycetes incertae sedis</taxon>
        <taxon>Myxotrichaceae</taxon>
        <taxon>Oidiodendron</taxon>
    </lineage>
</organism>
<dbReference type="GO" id="GO:0005634">
    <property type="term" value="C:nucleus"/>
    <property type="evidence" value="ECO:0007669"/>
    <property type="project" value="UniProtKB-SubCell"/>
</dbReference>
<dbReference type="InterPro" id="IPR021858">
    <property type="entry name" value="Fun_TF"/>
</dbReference>
<accession>A0A0C3GRE9</accession>
<dbReference type="Pfam" id="PF11951">
    <property type="entry name" value="Fungal_trans_2"/>
    <property type="match status" value="1"/>
</dbReference>
<keyword evidence="2" id="KW-0539">Nucleus</keyword>
<dbReference type="OrthoDB" id="5213892at2759"/>
<dbReference type="STRING" id="913774.A0A0C3GRE9"/>
<dbReference type="AlphaFoldDB" id="A0A0C3GRE9"/>
<evidence type="ECO:0008006" key="5">
    <source>
        <dbReference type="Google" id="ProtNLM"/>
    </source>
</evidence>
<dbReference type="Proteomes" id="UP000054321">
    <property type="component" value="Unassembled WGS sequence"/>
</dbReference>
<gene>
    <name evidence="3" type="ORF">OIDMADRAFT_21466</name>
</gene>
<evidence type="ECO:0000313" key="4">
    <source>
        <dbReference type="Proteomes" id="UP000054321"/>
    </source>
</evidence>
<evidence type="ECO:0000256" key="2">
    <source>
        <dbReference type="ARBA" id="ARBA00023242"/>
    </source>
</evidence>
<evidence type="ECO:0000256" key="1">
    <source>
        <dbReference type="ARBA" id="ARBA00004123"/>
    </source>
</evidence>
<name>A0A0C3GRE9_OIDMZ</name>
<dbReference type="PANTHER" id="PTHR37534">
    <property type="entry name" value="TRANSCRIPTIONAL ACTIVATOR PROTEIN UGA3"/>
    <property type="match status" value="1"/>
</dbReference>
<dbReference type="GO" id="GO:0000976">
    <property type="term" value="F:transcription cis-regulatory region binding"/>
    <property type="evidence" value="ECO:0007669"/>
    <property type="project" value="TreeGrafter"/>
</dbReference>
<keyword evidence="4" id="KW-1185">Reference proteome</keyword>
<protein>
    <recommendedName>
        <fullName evidence="5">Fungal-specific transcription factor domain-containing protein</fullName>
    </recommendedName>
</protein>
<dbReference type="InParanoid" id="A0A0C3GRE9"/>
<comment type="subcellular location">
    <subcellularLocation>
        <location evidence="1">Nucleus</location>
    </subcellularLocation>
</comment>
<dbReference type="GO" id="GO:0045944">
    <property type="term" value="P:positive regulation of transcription by RNA polymerase II"/>
    <property type="evidence" value="ECO:0007669"/>
    <property type="project" value="TreeGrafter"/>
</dbReference>
<evidence type="ECO:0000313" key="3">
    <source>
        <dbReference type="EMBL" id="KIM93929.1"/>
    </source>
</evidence>
<reference evidence="3 4" key="1">
    <citation type="submission" date="2014-04" db="EMBL/GenBank/DDBJ databases">
        <authorList>
            <consortium name="DOE Joint Genome Institute"/>
            <person name="Kuo A."/>
            <person name="Martino E."/>
            <person name="Perotto S."/>
            <person name="Kohler A."/>
            <person name="Nagy L.G."/>
            <person name="Floudas D."/>
            <person name="Copeland A."/>
            <person name="Barry K.W."/>
            <person name="Cichocki N."/>
            <person name="Veneault-Fourrey C."/>
            <person name="LaButti K."/>
            <person name="Lindquist E.A."/>
            <person name="Lipzen A."/>
            <person name="Lundell T."/>
            <person name="Morin E."/>
            <person name="Murat C."/>
            <person name="Sun H."/>
            <person name="Tunlid A."/>
            <person name="Henrissat B."/>
            <person name="Grigoriev I.V."/>
            <person name="Hibbett D.S."/>
            <person name="Martin F."/>
            <person name="Nordberg H.P."/>
            <person name="Cantor M.N."/>
            <person name="Hua S.X."/>
        </authorList>
    </citation>
    <scope>NUCLEOTIDE SEQUENCE [LARGE SCALE GENOMIC DNA]</scope>
    <source>
        <strain evidence="3 4">Zn</strain>
    </source>
</reference>
<proteinExistence type="predicted"/>
<sequence length="277" mass="31639">MHTFPVERSLDAGTDPASMSPIELALMDYSSPDDQRNLEFHLTCTVCVDVIANAIFDSPSDALRHFDYIPYLYSNLLKTHQIMGCYSPVMALIANITRVRDWKTIQLRDHTLDTIELLGRFRLLSVQIEAQVLQLEIQSTTGMTKTEVRGHLVSLHFAYAAQVYLHVIVFGSNTAYPDLVSLVNRSLPLMEALENLAVIRINWPLTITGCMVQRELYPRFRALITRIAGEKQPMGMVKKGLVVLEECWRLRESATSFDYKCEWRDIIDSLGKRILFI</sequence>
<dbReference type="HOGENOM" id="CLU_019313_0_1_1"/>
<reference evidence="4" key="2">
    <citation type="submission" date="2015-01" db="EMBL/GenBank/DDBJ databases">
        <title>Evolutionary Origins and Diversification of the Mycorrhizal Mutualists.</title>
        <authorList>
            <consortium name="DOE Joint Genome Institute"/>
            <consortium name="Mycorrhizal Genomics Consortium"/>
            <person name="Kohler A."/>
            <person name="Kuo A."/>
            <person name="Nagy L.G."/>
            <person name="Floudas D."/>
            <person name="Copeland A."/>
            <person name="Barry K.W."/>
            <person name="Cichocki N."/>
            <person name="Veneault-Fourrey C."/>
            <person name="LaButti K."/>
            <person name="Lindquist E.A."/>
            <person name="Lipzen A."/>
            <person name="Lundell T."/>
            <person name="Morin E."/>
            <person name="Murat C."/>
            <person name="Riley R."/>
            <person name="Ohm R."/>
            <person name="Sun H."/>
            <person name="Tunlid A."/>
            <person name="Henrissat B."/>
            <person name="Grigoriev I.V."/>
            <person name="Hibbett D.S."/>
            <person name="Martin F."/>
        </authorList>
    </citation>
    <scope>NUCLEOTIDE SEQUENCE [LARGE SCALE GENOMIC DNA]</scope>
    <source>
        <strain evidence="4">Zn</strain>
    </source>
</reference>
<dbReference type="GO" id="GO:0003700">
    <property type="term" value="F:DNA-binding transcription factor activity"/>
    <property type="evidence" value="ECO:0007669"/>
    <property type="project" value="TreeGrafter"/>
</dbReference>